<name>A0ABR2MB53_9ASPA</name>
<gene>
    <name evidence="1" type="ORF">KSP40_PGU004155</name>
</gene>
<evidence type="ECO:0000313" key="2">
    <source>
        <dbReference type="Proteomes" id="UP001412067"/>
    </source>
</evidence>
<evidence type="ECO:0008006" key="3">
    <source>
        <dbReference type="Google" id="ProtNLM"/>
    </source>
</evidence>
<organism evidence="1 2">
    <name type="scientific">Platanthera guangdongensis</name>
    <dbReference type="NCBI Taxonomy" id="2320717"/>
    <lineage>
        <taxon>Eukaryota</taxon>
        <taxon>Viridiplantae</taxon>
        <taxon>Streptophyta</taxon>
        <taxon>Embryophyta</taxon>
        <taxon>Tracheophyta</taxon>
        <taxon>Spermatophyta</taxon>
        <taxon>Magnoliopsida</taxon>
        <taxon>Liliopsida</taxon>
        <taxon>Asparagales</taxon>
        <taxon>Orchidaceae</taxon>
        <taxon>Orchidoideae</taxon>
        <taxon>Orchideae</taxon>
        <taxon>Orchidinae</taxon>
        <taxon>Platanthera</taxon>
    </lineage>
</organism>
<dbReference type="EMBL" id="JBBWWR010000009">
    <property type="protein sequence ID" value="KAK8961397.1"/>
    <property type="molecule type" value="Genomic_DNA"/>
</dbReference>
<accession>A0ABR2MB53</accession>
<comment type="caution">
    <text evidence="1">The sequence shown here is derived from an EMBL/GenBank/DDBJ whole genome shotgun (WGS) entry which is preliminary data.</text>
</comment>
<keyword evidence="2" id="KW-1185">Reference proteome</keyword>
<protein>
    <recommendedName>
        <fullName evidence="3">Bet v I/Major latex protein domain-containing protein</fullName>
    </recommendedName>
</protein>
<dbReference type="InterPro" id="IPR023393">
    <property type="entry name" value="START-like_dom_sf"/>
</dbReference>
<dbReference type="Gene3D" id="3.30.530.20">
    <property type="match status" value="1"/>
</dbReference>
<dbReference type="SUPFAM" id="SSF55961">
    <property type="entry name" value="Bet v1-like"/>
    <property type="match status" value="1"/>
</dbReference>
<evidence type="ECO:0000313" key="1">
    <source>
        <dbReference type="EMBL" id="KAK8961397.1"/>
    </source>
</evidence>
<dbReference type="Proteomes" id="UP001412067">
    <property type="component" value="Unassembled WGS sequence"/>
</dbReference>
<reference evidence="1 2" key="1">
    <citation type="journal article" date="2022" name="Nat. Plants">
        <title>Genomes of leafy and leafless Platanthera orchids illuminate the evolution of mycoheterotrophy.</title>
        <authorList>
            <person name="Li M.H."/>
            <person name="Liu K.W."/>
            <person name="Li Z."/>
            <person name="Lu H.C."/>
            <person name="Ye Q.L."/>
            <person name="Zhang D."/>
            <person name="Wang J.Y."/>
            <person name="Li Y.F."/>
            <person name="Zhong Z.M."/>
            <person name="Liu X."/>
            <person name="Yu X."/>
            <person name="Liu D.K."/>
            <person name="Tu X.D."/>
            <person name="Liu B."/>
            <person name="Hao Y."/>
            <person name="Liao X.Y."/>
            <person name="Jiang Y.T."/>
            <person name="Sun W.H."/>
            <person name="Chen J."/>
            <person name="Chen Y.Q."/>
            <person name="Ai Y."/>
            <person name="Zhai J.W."/>
            <person name="Wu S.S."/>
            <person name="Zhou Z."/>
            <person name="Hsiao Y.Y."/>
            <person name="Wu W.L."/>
            <person name="Chen Y.Y."/>
            <person name="Lin Y.F."/>
            <person name="Hsu J.L."/>
            <person name="Li C.Y."/>
            <person name="Wang Z.W."/>
            <person name="Zhao X."/>
            <person name="Zhong W.Y."/>
            <person name="Ma X.K."/>
            <person name="Ma L."/>
            <person name="Huang J."/>
            <person name="Chen G.Z."/>
            <person name="Huang M.Z."/>
            <person name="Huang L."/>
            <person name="Peng D.H."/>
            <person name="Luo Y.B."/>
            <person name="Zou S.Q."/>
            <person name="Chen S.P."/>
            <person name="Lan S."/>
            <person name="Tsai W.C."/>
            <person name="Van de Peer Y."/>
            <person name="Liu Z.J."/>
        </authorList>
    </citation>
    <scope>NUCLEOTIDE SEQUENCE [LARGE SCALE GENOMIC DNA]</scope>
    <source>
        <strain evidence="1">Lor288</strain>
    </source>
</reference>
<proteinExistence type="predicted"/>
<sequence>MASMRQFDVEADGVDIQSLWRALTKDKIEVLQKAAAGLVSEAKILEGNGIALSSLIYIRLGPAAPGLEPFTERIVEFDEKKHVLTFLGVEGGYMNLGFARYLLTFKLDDFGGGKTMVNASLAYDLKENVDESQLLDGFLKLQRYYLDSVINYLQQKHED</sequence>